<evidence type="ECO:0000313" key="1">
    <source>
        <dbReference type="EMBL" id="KAI9900962.1"/>
    </source>
</evidence>
<accession>A0ACC0V3S5</accession>
<keyword evidence="2" id="KW-1185">Reference proteome</keyword>
<comment type="caution">
    <text evidence="1">The sequence shown here is derived from an EMBL/GenBank/DDBJ whole genome shotgun (WGS) entry which is preliminary data.</text>
</comment>
<evidence type="ECO:0000313" key="2">
    <source>
        <dbReference type="Proteomes" id="UP001163324"/>
    </source>
</evidence>
<protein>
    <submittedName>
        <fullName evidence="1">Uncharacterized protein</fullName>
    </submittedName>
</protein>
<dbReference type="EMBL" id="CM047943">
    <property type="protein sequence ID" value="KAI9900962.1"/>
    <property type="molecule type" value="Genomic_DNA"/>
</dbReference>
<organism evidence="1 2">
    <name type="scientific">Trichothecium roseum</name>
    <dbReference type="NCBI Taxonomy" id="47278"/>
    <lineage>
        <taxon>Eukaryota</taxon>
        <taxon>Fungi</taxon>
        <taxon>Dikarya</taxon>
        <taxon>Ascomycota</taxon>
        <taxon>Pezizomycotina</taxon>
        <taxon>Sordariomycetes</taxon>
        <taxon>Hypocreomycetidae</taxon>
        <taxon>Hypocreales</taxon>
        <taxon>Hypocreales incertae sedis</taxon>
        <taxon>Trichothecium</taxon>
    </lineage>
</organism>
<dbReference type="Proteomes" id="UP001163324">
    <property type="component" value="Chromosome 4"/>
</dbReference>
<name>A0ACC0V3S5_9HYPO</name>
<sequence length="471" mass="51393">MKDAEDNLITAEQVRQHSTAQDCWLIINNTVWDMTAFAPQHPGGPGIILKYAGRDASKVYNSIHAPDLVETELSNDAGKRIGALDTSTTNGTPPTSDVLVTPDGPTVPSKQPELPERRPLQSILSTHDFEEAASSHLSKKAWAFFSSAATDCVTHRANIDFFQRIWLRPRIMRDVRSIETGTRMLGREVSFPLFVSPTAMAKFAHPDGELVIAKTAARAGVAQIISTNASYPLADITAVAPGHPFFLQLYVNKNRSASEKLLAGAEAAGCKGVFVTVDQPTPARNDARGSGIGRTMAGFIDAGLSWEDVAWLRRSTKMPVVLKGVQTAEDALLAVEHGVDGLLIGNHGGRSLDTATPAVMVLLELRRKCPEVFDRCEVFLDGGVRRGTDVFKALCLGAKAVGMGRHFMYAASYGEEGVEHLIELMREEFETTMRMMGCTDISQLHPGLLNLYDIDHWFKDGPISVELRPKL</sequence>
<gene>
    <name evidence="1" type="ORF">N3K66_005224</name>
</gene>
<proteinExistence type="predicted"/>
<reference evidence="1" key="1">
    <citation type="submission" date="2022-10" db="EMBL/GenBank/DDBJ databases">
        <title>Complete Genome of Trichothecium roseum strain YXFP-22015, a Plant Pathogen Isolated from Citrus.</title>
        <authorList>
            <person name="Wang Y."/>
            <person name="Zhu L."/>
        </authorList>
    </citation>
    <scope>NUCLEOTIDE SEQUENCE</scope>
    <source>
        <strain evidence="1">YXFP-22015</strain>
    </source>
</reference>